<comment type="similarity">
    <text evidence="1">Belongs to the WD repeat DCAF10 family.</text>
</comment>
<dbReference type="InterPro" id="IPR036322">
    <property type="entry name" value="WD40_repeat_dom_sf"/>
</dbReference>
<evidence type="ECO:0000256" key="1">
    <source>
        <dbReference type="ARBA" id="ARBA00005903"/>
    </source>
</evidence>
<feature type="repeat" description="WD" evidence="4">
    <location>
        <begin position="101"/>
        <end position="135"/>
    </location>
</feature>
<organism evidence="6">
    <name type="scientific">Oppiella nova</name>
    <dbReference type="NCBI Taxonomy" id="334625"/>
    <lineage>
        <taxon>Eukaryota</taxon>
        <taxon>Metazoa</taxon>
        <taxon>Ecdysozoa</taxon>
        <taxon>Arthropoda</taxon>
        <taxon>Chelicerata</taxon>
        <taxon>Arachnida</taxon>
        <taxon>Acari</taxon>
        <taxon>Acariformes</taxon>
        <taxon>Sarcoptiformes</taxon>
        <taxon>Oribatida</taxon>
        <taxon>Brachypylina</taxon>
        <taxon>Oppioidea</taxon>
        <taxon>Oppiidae</taxon>
        <taxon>Oppiella</taxon>
    </lineage>
</organism>
<dbReference type="EMBL" id="CAJPVJ010001910">
    <property type="protein sequence ID" value="CAG2165488.1"/>
    <property type="molecule type" value="Genomic_DNA"/>
</dbReference>
<dbReference type="GO" id="GO:0080008">
    <property type="term" value="C:Cul4-RING E3 ubiquitin ligase complex"/>
    <property type="evidence" value="ECO:0007669"/>
    <property type="project" value="TreeGrafter"/>
</dbReference>
<gene>
    <name evidence="6" type="ORF">ONB1V03_LOCUS5028</name>
</gene>
<name>A0A7R9LNT6_9ACAR</name>
<keyword evidence="2 4" id="KW-0853">WD repeat</keyword>
<accession>A0A7R9LNT6</accession>
<keyword evidence="7" id="KW-1185">Reference proteome</keyword>
<reference evidence="6" key="1">
    <citation type="submission" date="2020-11" db="EMBL/GenBank/DDBJ databases">
        <authorList>
            <person name="Tran Van P."/>
        </authorList>
    </citation>
    <scope>NUCLEOTIDE SEQUENCE</scope>
</reference>
<feature type="repeat" description="WD" evidence="4">
    <location>
        <begin position="143"/>
        <end position="184"/>
    </location>
</feature>
<dbReference type="PROSITE" id="PS50294">
    <property type="entry name" value="WD_REPEATS_REGION"/>
    <property type="match status" value="1"/>
</dbReference>
<feature type="repeat" description="WD" evidence="4">
    <location>
        <begin position="58"/>
        <end position="99"/>
    </location>
</feature>
<dbReference type="OrthoDB" id="20669at2759"/>
<dbReference type="Proteomes" id="UP000728032">
    <property type="component" value="Unassembled WGS sequence"/>
</dbReference>
<evidence type="ECO:0000313" key="6">
    <source>
        <dbReference type="EMBL" id="CAD7645097.1"/>
    </source>
</evidence>
<evidence type="ECO:0000256" key="4">
    <source>
        <dbReference type="PROSITE-ProRule" id="PRU00221"/>
    </source>
</evidence>
<dbReference type="EMBL" id="OC916735">
    <property type="protein sequence ID" value="CAD7645097.1"/>
    <property type="molecule type" value="Genomic_DNA"/>
</dbReference>
<dbReference type="PROSITE" id="PS50082">
    <property type="entry name" value="WD_REPEATS_2"/>
    <property type="match status" value="3"/>
</dbReference>
<feature type="region of interest" description="Disordered" evidence="5">
    <location>
        <begin position="321"/>
        <end position="353"/>
    </location>
</feature>
<sequence length="499" mass="56109">MAKPRSGHFWPHFHSWRQLSGERAHLALKSELSLNLYQSMATRKEYIWDSSAGAGYACSSHSGAIFNVEYSADGRTLVAATENRKVLIFNANTHELCKEIPAAHKSCVNLVKFLDSRTFVTCSDDCTLAVWDLRNCGQKVKSLKGHRNWVKSIEYDSSQGVLLSAAYDQTVLKWDINSSSSCPQNVLQIKNMLRMVLSPDSTKMIISTADGYLLIIHDLDLNHLAEDLRDFVPDLYRIMQEDCSYGIDMGSWVNPLFTSHRNRVELISDFPEMDKNGYITTLDVHPFGWAVLSRNTAANELSEWTCVHDIMASDKPLELKPIKRPQNCNGLRPKSSAQSSTLSDSRDNSSDLSQLSDSSVIVISNQIGSTQPHTTLVRQSKRCSQSNQNDAIYVYKNSPRLKYYIEELNESQGFIKELCFSGDGRVVCSPYQFGYRLLSFDSKCSEMSDCVSNEPKVLYELKRSLCHPDSVVTTKFSPTHCQIASGCLKGRVVFSQPIL</sequence>
<protein>
    <submittedName>
        <fullName evidence="6">Uncharacterized protein</fullName>
    </submittedName>
</protein>
<proteinExistence type="inferred from homology"/>
<dbReference type="InterPro" id="IPR015943">
    <property type="entry name" value="WD40/YVTN_repeat-like_dom_sf"/>
</dbReference>
<evidence type="ECO:0000256" key="3">
    <source>
        <dbReference type="ARBA" id="ARBA00022737"/>
    </source>
</evidence>
<evidence type="ECO:0000256" key="5">
    <source>
        <dbReference type="SAM" id="MobiDB-lite"/>
    </source>
</evidence>
<keyword evidence="3" id="KW-0677">Repeat</keyword>
<dbReference type="PANTHER" id="PTHR14588">
    <property type="entry name" value="DDB1- AND CUL4-ASSOCIATED FACTOR 10"/>
    <property type="match status" value="1"/>
</dbReference>
<dbReference type="Gene3D" id="2.130.10.10">
    <property type="entry name" value="YVTN repeat-like/Quinoprotein amine dehydrogenase"/>
    <property type="match status" value="1"/>
</dbReference>
<dbReference type="Pfam" id="PF00400">
    <property type="entry name" value="WD40"/>
    <property type="match status" value="2"/>
</dbReference>
<dbReference type="PANTHER" id="PTHR14588:SF2">
    <property type="entry name" value="DDB1- AND CUL4-ASSOCIATED FACTOR 10"/>
    <property type="match status" value="1"/>
</dbReference>
<evidence type="ECO:0000313" key="7">
    <source>
        <dbReference type="Proteomes" id="UP000728032"/>
    </source>
</evidence>
<dbReference type="AlphaFoldDB" id="A0A7R9LNT6"/>
<dbReference type="InterPro" id="IPR039085">
    <property type="entry name" value="DCA10"/>
</dbReference>
<dbReference type="SUPFAM" id="SSF50978">
    <property type="entry name" value="WD40 repeat-like"/>
    <property type="match status" value="1"/>
</dbReference>
<dbReference type="InterPro" id="IPR001680">
    <property type="entry name" value="WD40_rpt"/>
</dbReference>
<evidence type="ECO:0000256" key="2">
    <source>
        <dbReference type="ARBA" id="ARBA00022574"/>
    </source>
</evidence>
<dbReference type="SMART" id="SM00320">
    <property type="entry name" value="WD40"/>
    <property type="match status" value="4"/>
</dbReference>